<evidence type="ECO:0000313" key="12">
    <source>
        <dbReference type="EMBL" id="KAJ4390867.1"/>
    </source>
</evidence>
<evidence type="ECO:0000256" key="8">
    <source>
        <dbReference type="ARBA" id="ARBA00051651"/>
    </source>
</evidence>
<comment type="catalytic activity">
    <reaction evidence="8 9 10">
        <text>H2O2 + AH2 = A + 2 H2O</text>
        <dbReference type="Rhea" id="RHEA:30275"/>
        <dbReference type="ChEBI" id="CHEBI:13193"/>
        <dbReference type="ChEBI" id="CHEBI:15377"/>
        <dbReference type="ChEBI" id="CHEBI:16240"/>
        <dbReference type="ChEBI" id="CHEBI:17499"/>
        <dbReference type="EC" id="1.11.1.21"/>
    </reaction>
</comment>
<comment type="function">
    <text evidence="9">Bifunctional enzyme with both catalase and broad-spectrum peroxidase activity. Confers resistance to H(2)O(2) in hyphae. May play an antioxidative role in fungal defense against the host-produced H(2)O(2) (oxidative burst) at the early stage of plant infection.</text>
</comment>
<dbReference type="PROSITE" id="PS00435">
    <property type="entry name" value="PEROXIDASE_1"/>
    <property type="match status" value="1"/>
</dbReference>
<dbReference type="FunFam" id="1.10.520.10:FF:000002">
    <property type="entry name" value="Catalase-peroxidase"/>
    <property type="match status" value="1"/>
</dbReference>
<evidence type="ECO:0000256" key="5">
    <source>
        <dbReference type="ARBA" id="ARBA00023004"/>
    </source>
</evidence>
<evidence type="ECO:0000313" key="13">
    <source>
        <dbReference type="Proteomes" id="UP001140453"/>
    </source>
</evidence>
<dbReference type="PRINTS" id="PR00460">
    <property type="entry name" value="BPEROXIDASE"/>
</dbReference>
<dbReference type="InterPro" id="IPR000763">
    <property type="entry name" value="Catalase_peroxidase"/>
</dbReference>
<comment type="cofactor">
    <cofactor evidence="9">
        <name>heme b</name>
        <dbReference type="ChEBI" id="CHEBI:60344"/>
    </cofactor>
    <text evidence="9">Binds 1 heme b (iron(II)-protoporphyrin IX) group per monomer.</text>
</comment>
<dbReference type="GO" id="GO:0005576">
    <property type="term" value="C:extracellular region"/>
    <property type="evidence" value="ECO:0007669"/>
    <property type="project" value="UniProtKB-SubCell"/>
</dbReference>
<evidence type="ECO:0000256" key="7">
    <source>
        <dbReference type="ARBA" id="ARBA00049145"/>
    </source>
</evidence>
<comment type="similarity">
    <text evidence="9 10">Belongs to the peroxidase family. Peroxidase/catalase subfamily.</text>
</comment>
<dbReference type="PRINTS" id="PR00458">
    <property type="entry name" value="PEROXIDASE"/>
</dbReference>
<dbReference type="GO" id="GO:0070301">
    <property type="term" value="P:cellular response to hydrogen peroxide"/>
    <property type="evidence" value="ECO:0007669"/>
    <property type="project" value="TreeGrafter"/>
</dbReference>
<feature type="domain" description="Plant heme peroxidase family profile" evidence="11">
    <location>
        <begin position="201"/>
        <end position="485"/>
    </location>
</feature>
<protein>
    <recommendedName>
        <fullName evidence="9 10">Catalase-peroxidase</fullName>
        <shortName evidence="9">CP</shortName>
        <ecNumber evidence="9 10">1.11.1.21</ecNumber>
    </recommendedName>
    <alternativeName>
        <fullName evidence="9">Peroxidase/catalase</fullName>
    </alternativeName>
</protein>
<dbReference type="GO" id="GO:0042744">
    <property type="term" value="P:hydrogen peroxide catabolic process"/>
    <property type="evidence" value="ECO:0007669"/>
    <property type="project" value="UniProtKB-KW"/>
</dbReference>
<dbReference type="EMBL" id="JAPEVB010000003">
    <property type="protein sequence ID" value="KAJ4390867.1"/>
    <property type="molecule type" value="Genomic_DNA"/>
</dbReference>
<dbReference type="PANTHER" id="PTHR30555">
    <property type="entry name" value="HYDROPEROXIDASE I, BIFUNCTIONAL CATALASE-PEROXIDASE"/>
    <property type="match status" value="1"/>
</dbReference>
<sequence precursor="true">MRAFSLQDYLQALLLAAPLAEAASCPFAAGQQSQERRSLLPDGHPSAALNRRATDNATSSFGTCSVKSDVAGGGTRSWDWWPCNLRLDVLRQNAAESNPYGGDFDYATAFKSLDLDAVKSDIRAVLTDSQDWWPADYGTYGGLFIRMAWHSAGTYRAFDGRGGSGMGQQRFAPLSSWPDNASLDKARRLVWPVKQKYGAKLSWADLIVLSGNVALESFNFTTLGYAGGRVDTWQADESIYWGSETEWFPEGDNERYNGSTDIYTRADGLEIPLASTNMGLIYVDPVGPHGIPDPAASALDIRTTFGRMGMNDSETVALIAGGHAFGKTHGASNASVGDAPELAPMEAQQFGWANPVGTGAGPDAITSGLEVVWSKTPTLWSNDYLHSLLENTWTKQVGPGGNWQWIALNGTLDYPDAFSNTTKHLPRMLTSDIALREDPVYYNICKEWENDFDGLTRAFQYAWFKLTHRDMGPRSRYLGTEVPAEKLIWQDPLPDSNGTTLSDSDISTLKQQILDSGVSTSALISTAWAAASTYRHTDKRGGANGARIRLEPQVSWAINTGAGTNLSTVLTALEGVQSSFTKQVSLADLIVLGGSAAVEKAAQDAGFTNVTVPFLQGRVDASQEETDIANFGYLEPKIDGFRNYGSGTARARTEKYLVDRANLLGLTAPEMTVLIGGLRVLNTNADGSAHGVLTDTPGQLTNDFFVNLLDMKTKWAGVDGDEVFQGTDRSTGDVTWTATRNDLIFGSHTELRALAEVYAMADAGEKFATDFVKAWNKVMNADRFDANAGVL</sequence>
<dbReference type="Proteomes" id="UP001140453">
    <property type="component" value="Unassembled WGS sequence"/>
</dbReference>
<keyword evidence="2 9" id="KW-0349">Heme</keyword>
<dbReference type="NCBIfam" id="TIGR00198">
    <property type="entry name" value="cat_per_HPI"/>
    <property type="match status" value="1"/>
</dbReference>
<keyword evidence="3 9" id="KW-0479">Metal-binding</keyword>
<proteinExistence type="inferred from homology"/>
<organism evidence="12 13">
    <name type="scientific">Gnomoniopsis smithogilvyi</name>
    <dbReference type="NCBI Taxonomy" id="1191159"/>
    <lineage>
        <taxon>Eukaryota</taxon>
        <taxon>Fungi</taxon>
        <taxon>Dikarya</taxon>
        <taxon>Ascomycota</taxon>
        <taxon>Pezizomycotina</taxon>
        <taxon>Sordariomycetes</taxon>
        <taxon>Sordariomycetidae</taxon>
        <taxon>Diaporthales</taxon>
        <taxon>Gnomoniaceae</taxon>
        <taxon>Gnomoniopsis</taxon>
    </lineage>
</organism>
<comment type="subcellular location">
    <subcellularLocation>
        <location evidence="9">Secreted</location>
    </subcellularLocation>
</comment>
<evidence type="ECO:0000256" key="10">
    <source>
        <dbReference type="RuleBase" id="RU003451"/>
    </source>
</evidence>
<dbReference type="PROSITE" id="PS00436">
    <property type="entry name" value="PEROXIDASE_2"/>
    <property type="match status" value="1"/>
</dbReference>
<dbReference type="GO" id="GO:0004096">
    <property type="term" value="F:catalase activity"/>
    <property type="evidence" value="ECO:0007669"/>
    <property type="project" value="UniProtKB-UniRule"/>
</dbReference>
<comment type="subunit">
    <text evidence="9">Homodimer; disulfide-linked.</text>
</comment>
<keyword evidence="9" id="KW-0964">Secreted</keyword>
<comment type="caution">
    <text evidence="12">The sequence shown here is derived from an EMBL/GenBank/DDBJ whole genome shotgun (WGS) entry which is preliminary data.</text>
</comment>
<feature type="binding site" description="axial binding residue" evidence="9">
    <location>
        <position position="323"/>
    </location>
    <ligand>
        <name>heme</name>
        <dbReference type="ChEBI" id="CHEBI:30413"/>
    </ligand>
    <ligandPart>
        <name>Fe</name>
        <dbReference type="ChEBI" id="CHEBI:18248"/>
    </ligandPart>
</feature>
<keyword evidence="1 9" id="KW-0575">Peroxidase</keyword>
<dbReference type="Pfam" id="PF00141">
    <property type="entry name" value="peroxidase"/>
    <property type="match status" value="2"/>
</dbReference>
<dbReference type="PROSITE" id="PS50873">
    <property type="entry name" value="PEROXIDASE_4"/>
    <property type="match status" value="1"/>
</dbReference>
<evidence type="ECO:0000256" key="1">
    <source>
        <dbReference type="ARBA" id="ARBA00022559"/>
    </source>
</evidence>
<comment type="catalytic activity">
    <reaction evidence="7 9 10">
        <text>2 H2O2 = O2 + 2 H2O</text>
        <dbReference type="Rhea" id="RHEA:20309"/>
        <dbReference type="ChEBI" id="CHEBI:15377"/>
        <dbReference type="ChEBI" id="CHEBI:15379"/>
        <dbReference type="ChEBI" id="CHEBI:16240"/>
        <dbReference type="EC" id="1.11.1.21"/>
    </reaction>
</comment>
<dbReference type="HAMAP" id="MF_01961">
    <property type="entry name" value="Catal_peroxid"/>
    <property type="match status" value="1"/>
</dbReference>
<dbReference type="FunFam" id="1.10.420.10:FF:000004">
    <property type="entry name" value="Catalase-peroxidase"/>
    <property type="match status" value="1"/>
</dbReference>
<feature type="cross-link" description="Tryptophyl-tyrosyl-methioninium (Tyr-Met) (with Trp-149)" evidence="9">
    <location>
        <begin position="282"/>
        <end position="308"/>
    </location>
</feature>
<feature type="signal peptide" evidence="9 10">
    <location>
        <begin position="1"/>
        <end position="22"/>
    </location>
</feature>
<keyword evidence="4 9" id="KW-0560">Oxidoreductase</keyword>
<keyword evidence="13" id="KW-1185">Reference proteome</keyword>
<dbReference type="InterPro" id="IPR019793">
    <property type="entry name" value="Peroxidases_heam-ligand_BS"/>
</dbReference>
<keyword evidence="5 9" id="KW-0408">Iron</keyword>
<dbReference type="PANTHER" id="PTHR30555:SF0">
    <property type="entry name" value="CATALASE-PEROXIDASE"/>
    <property type="match status" value="1"/>
</dbReference>
<keyword evidence="9 10" id="KW-0732">Signal</keyword>
<keyword evidence="6 9" id="KW-0376">Hydrogen peroxide</keyword>
<feature type="chain" id="PRO_5041018745" description="Catalase-peroxidase" evidence="9 10">
    <location>
        <begin position="23"/>
        <end position="791"/>
    </location>
</feature>
<dbReference type="AlphaFoldDB" id="A0A9W8YUR9"/>
<feature type="cross-link" description="Tryptophyl-tyrosyl-methioninium (Trp-Tyr) (with Met-308)" evidence="9">
    <location>
        <begin position="149"/>
        <end position="282"/>
    </location>
</feature>
<dbReference type="GO" id="GO:0020037">
    <property type="term" value="F:heme binding"/>
    <property type="evidence" value="ECO:0007669"/>
    <property type="project" value="InterPro"/>
</dbReference>
<reference evidence="12" key="1">
    <citation type="submission" date="2022-10" db="EMBL/GenBank/DDBJ databases">
        <title>Tapping the CABI collections for fungal endophytes: first genome assemblies for Collariella, Neodidymelliopsis, Ascochyta clinopodiicola, Didymella pomorum, Didymosphaeria variabile, Neocosmospora piperis and Neocucurbitaria cava.</title>
        <authorList>
            <person name="Hill R."/>
        </authorList>
    </citation>
    <scope>NUCLEOTIDE SEQUENCE</scope>
    <source>
        <strain evidence="12">IMI 355082</strain>
    </source>
</reference>
<dbReference type="Gene3D" id="1.10.420.10">
    <property type="entry name" value="Peroxidase, domain 2"/>
    <property type="match status" value="2"/>
</dbReference>
<feature type="site" description="Transition state stabilizer" evidence="9">
    <location>
        <position position="146"/>
    </location>
</feature>
<evidence type="ECO:0000256" key="9">
    <source>
        <dbReference type="HAMAP-Rule" id="MF_03108"/>
    </source>
</evidence>
<dbReference type="OrthoDB" id="407695at2759"/>
<dbReference type="GO" id="GO:0046872">
    <property type="term" value="F:metal ion binding"/>
    <property type="evidence" value="ECO:0007669"/>
    <property type="project" value="UniProtKB-KW"/>
</dbReference>
<evidence type="ECO:0000259" key="11">
    <source>
        <dbReference type="PROSITE" id="PS50873"/>
    </source>
</evidence>
<dbReference type="InterPro" id="IPR019794">
    <property type="entry name" value="Peroxidases_AS"/>
</dbReference>
<dbReference type="SUPFAM" id="SSF48113">
    <property type="entry name" value="Heme-dependent peroxidases"/>
    <property type="match status" value="2"/>
</dbReference>
<dbReference type="InterPro" id="IPR010255">
    <property type="entry name" value="Haem_peroxidase_sf"/>
</dbReference>
<evidence type="ECO:0000256" key="2">
    <source>
        <dbReference type="ARBA" id="ARBA00022617"/>
    </source>
</evidence>
<dbReference type="Gene3D" id="1.10.520.10">
    <property type="match status" value="2"/>
</dbReference>
<dbReference type="InterPro" id="IPR002016">
    <property type="entry name" value="Haem_peroxidase"/>
</dbReference>
<feature type="active site" description="Proton acceptor" evidence="9">
    <location>
        <position position="150"/>
    </location>
</feature>
<evidence type="ECO:0000256" key="3">
    <source>
        <dbReference type="ARBA" id="ARBA00022723"/>
    </source>
</evidence>
<dbReference type="EC" id="1.11.1.21" evidence="9 10"/>
<accession>A0A9W8YUR9</accession>
<dbReference type="GO" id="GO:0005829">
    <property type="term" value="C:cytosol"/>
    <property type="evidence" value="ECO:0007669"/>
    <property type="project" value="TreeGrafter"/>
</dbReference>
<evidence type="ECO:0000256" key="4">
    <source>
        <dbReference type="ARBA" id="ARBA00023002"/>
    </source>
</evidence>
<gene>
    <name evidence="12" type="primary">KATG2</name>
    <name evidence="9" type="synonym">katG</name>
    <name evidence="12" type="ORF">N0V93_004466</name>
</gene>
<keyword evidence="9" id="KW-1015">Disulfide bond</keyword>
<comment type="PTM">
    <text evidence="9">Formation of the three residue Trp-Tyr-Met cross-link is important for the catalase, but not the peroxidase activity of the enzyme.</text>
</comment>
<evidence type="ECO:0000256" key="6">
    <source>
        <dbReference type="ARBA" id="ARBA00023324"/>
    </source>
</evidence>
<dbReference type="NCBIfam" id="NF011635">
    <property type="entry name" value="PRK15061.1"/>
    <property type="match status" value="1"/>
</dbReference>
<name>A0A9W8YUR9_9PEZI</name>